<dbReference type="PANTHER" id="PTHR21240:SF28">
    <property type="entry name" value="ISO-OROTATE DECARBOXYLASE (EUROFUNG)"/>
    <property type="match status" value="1"/>
</dbReference>
<evidence type="ECO:0000259" key="2">
    <source>
        <dbReference type="Pfam" id="PF04909"/>
    </source>
</evidence>
<keyword evidence="1" id="KW-0456">Lyase</keyword>
<accession>A0A8J6MB58</accession>
<reference evidence="3" key="1">
    <citation type="submission" date="2020-08" db="EMBL/GenBank/DDBJ databases">
        <title>Genome public.</title>
        <authorList>
            <person name="Liu C."/>
            <person name="Sun Q."/>
        </authorList>
    </citation>
    <scope>NUCLEOTIDE SEQUENCE</scope>
    <source>
        <strain evidence="3">NSJ-52</strain>
    </source>
</reference>
<dbReference type="Pfam" id="PF04909">
    <property type="entry name" value="Amidohydro_2"/>
    <property type="match status" value="1"/>
</dbReference>
<dbReference type="InterPro" id="IPR032465">
    <property type="entry name" value="ACMSD"/>
</dbReference>
<gene>
    <name evidence="3" type="ORF">H8S62_02085</name>
</gene>
<feature type="domain" description="Amidohydrolase-related" evidence="2">
    <location>
        <begin position="125"/>
        <end position="308"/>
    </location>
</feature>
<evidence type="ECO:0000313" key="3">
    <source>
        <dbReference type="EMBL" id="MBC5735801.1"/>
    </source>
</evidence>
<evidence type="ECO:0000313" key="4">
    <source>
        <dbReference type="Proteomes" id="UP000607645"/>
    </source>
</evidence>
<sequence>MRKIIDFHTHLGDIFNGNQNMAFKKRKHMDFGVYPDPFKDLEESGFNRPLIVPDEEAQNTLILAGQYRMWEEGGLEATQQSLDENGVTFTVSLPCFPNTCFEEALAASMLEPRIIPFTSPDFSLTIPEMRRKLESDIAHGAKGMKVHPQIQNINPNDPRVGAAIEVLGGAGLPTLFHFGVNTYYVTGDPNNDVTPAEYGALHYCFDILARYPQYPIVVGHAGGNCGGELEELGAELAKHDWPNVYVDTSFKNAETMRRMVELLGEDHVLFGTDYPFTKIKYSIAECEKAFADQPEVLNKVFYANAVRLMHLFED</sequence>
<dbReference type="GO" id="GO:0019748">
    <property type="term" value="P:secondary metabolic process"/>
    <property type="evidence" value="ECO:0007669"/>
    <property type="project" value="TreeGrafter"/>
</dbReference>
<dbReference type="AlphaFoldDB" id="A0A8J6MB58"/>
<dbReference type="RefSeq" id="WP_155146896.1">
    <property type="nucleotide sequence ID" value="NZ_JACOPQ010000001.1"/>
</dbReference>
<keyword evidence="4" id="KW-1185">Reference proteome</keyword>
<dbReference type="InterPro" id="IPR032466">
    <property type="entry name" value="Metal_Hydrolase"/>
</dbReference>
<comment type="caution">
    <text evidence="3">The sequence shown here is derived from an EMBL/GenBank/DDBJ whole genome shotgun (WGS) entry which is preliminary data.</text>
</comment>
<protein>
    <submittedName>
        <fullName evidence="3">Amidohydrolase family protein</fullName>
    </submittedName>
</protein>
<name>A0A8J6MB58_9FIRM</name>
<dbReference type="GO" id="GO:0016787">
    <property type="term" value="F:hydrolase activity"/>
    <property type="evidence" value="ECO:0007669"/>
    <property type="project" value="InterPro"/>
</dbReference>
<dbReference type="Proteomes" id="UP000607645">
    <property type="component" value="Unassembled WGS sequence"/>
</dbReference>
<dbReference type="EMBL" id="JACOPQ010000001">
    <property type="protein sequence ID" value="MBC5735801.1"/>
    <property type="molecule type" value="Genomic_DNA"/>
</dbReference>
<dbReference type="SUPFAM" id="SSF51556">
    <property type="entry name" value="Metallo-dependent hydrolases"/>
    <property type="match status" value="1"/>
</dbReference>
<evidence type="ECO:0000256" key="1">
    <source>
        <dbReference type="ARBA" id="ARBA00023239"/>
    </source>
</evidence>
<dbReference type="PANTHER" id="PTHR21240">
    <property type="entry name" value="2-AMINO-3-CARBOXYLMUCONATE-6-SEMIALDEHYDE DECARBOXYLASE"/>
    <property type="match status" value="1"/>
</dbReference>
<dbReference type="GO" id="GO:0016831">
    <property type="term" value="F:carboxy-lyase activity"/>
    <property type="evidence" value="ECO:0007669"/>
    <property type="project" value="InterPro"/>
</dbReference>
<dbReference type="Gene3D" id="3.20.20.140">
    <property type="entry name" value="Metal-dependent hydrolases"/>
    <property type="match status" value="1"/>
</dbReference>
<dbReference type="GO" id="GO:0005737">
    <property type="term" value="C:cytoplasm"/>
    <property type="evidence" value="ECO:0007669"/>
    <property type="project" value="TreeGrafter"/>
</dbReference>
<organism evidence="3 4">
    <name type="scientific">Lawsonibacter faecis</name>
    <dbReference type="NCBI Taxonomy" id="2763052"/>
    <lineage>
        <taxon>Bacteria</taxon>
        <taxon>Bacillati</taxon>
        <taxon>Bacillota</taxon>
        <taxon>Clostridia</taxon>
        <taxon>Eubacteriales</taxon>
        <taxon>Oscillospiraceae</taxon>
        <taxon>Lawsonibacter</taxon>
    </lineage>
</organism>
<proteinExistence type="predicted"/>
<dbReference type="InterPro" id="IPR006680">
    <property type="entry name" value="Amidohydro-rel"/>
</dbReference>